<dbReference type="InterPro" id="IPR046291">
    <property type="entry name" value="DUF6328"/>
</dbReference>
<evidence type="ECO:0000313" key="2">
    <source>
        <dbReference type="EMBL" id="MCK2219024.1"/>
    </source>
</evidence>
<protein>
    <submittedName>
        <fullName evidence="2">DUF6328 family protein</fullName>
    </submittedName>
</protein>
<evidence type="ECO:0000313" key="3">
    <source>
        <dbReference type="Proteomes" id="UP001317259"/>
    </source>
</evidence>
<organism evidence="2 3">
    <name type="scientific">Actinomadura luzonensis</name>
    <dbReference type="NCBI Taxonomy" id="2805427"/>
    <lineage>
        <taxon>Bacteria</taxon>
        <taxon>Bacillati</taxon>
        <taxon>Actinomycetota</taxon>
        <taxon>Actinomycetes</taxon>
        <taxon>Streptosporangiales</taxon>
        <taxon>Thermomonosporaceae</taxon>
        <taxon>Actinomadura</taxon>
    </lineage>
</organism>
<evidence type="ECO:0000256" key="1">
    <source>
        <dbReference type="SAM" id="MobiDB-lite"/>
    </source>
</evidence>
<proteinExistence type="predicted"/>
<keyword evidence="3" id="KW-1185">Reference proteome</keyword>
<name>A0ABT0G324_9ACTN</name>
<dbReference type="Pfam" id="PF19853">
    <property type="entry name" value="DUF6328"/>
    <property type="match status" value="1"/>
</dbReference>
<feature type="compositionally biased region" description="Low complexity" evidence="1">
    <location>
        <begin position="167"/>
        <end position="190"/>
    </location>
</feature>
<dbReference type="RefSeq" id="WP_242380761.1">
    <property type="nucleotide sequence ID" value="NZ_JAKRKC020000002.1"/>
</dbReference>
<dbReference type="Proteomes" id="UP001317259">
    <property type="component" value="Unassembled WGS sequence"/>
</dbReference>
<comment type="caution">
    <text evidence="2">The sequence shown here is derived from an EMBL/GenBank/DDBJ whole genome shotgun (WGS) entry which is preliminary data.</text>
</comment>
<reference evidence="2 3" key="1">
    <citation type="submission" date="2022-04" db="EMBL/GenBank/DDBJ databases">
        <title>Genome draft of Actinomadura sp. ATCC 31491.</title>
        <authorList>
            <person name="Shi X."/>
            <person name="Du Y."/>
        </authorList>
    </citation>
    <scope>NUCLEOTIDE SEQUENCE [LARGE SCALE GENOMIC DNA]</scope>
    <source>
        <strain evidence="2 3">ATCC 31491</strain>
    </source>
</reference>
<gene>
    <name evidence="2" type="ORF">MF672_035305</name>
</gene>
<dbReference type="EMBL" id="JAKRKC020000002">
    <property type="protein sequence ID" value="MCK2219024.1"/>
    <property type="molecule type" value="Genomic_DNA"/>
</dbReference>
<feature type="region of interest" description="Disordered" evidence="1">
    <location>
        <begin position="148"/>
        <end position="190"/>
    </location>
</feature>
<feature type="compositionally biased region" description="Acidic residues" evidence="1">
    <location>
        <begin position="151"/>
        <end position="166"/>
    </location>
</feature>
<accession>A0ABT0G324</accession>
<sequence>MSRESDKERADRNFVELLQGARVAVTGVQVLFAFLLTVPFSQQFDRLDLADRWLFFAALIGAAVASICYIAPTAQHRVLFRQGRKELLVRRSNFYGILGALALVVSMTAATGLVIDYLFGPTLAWPVAGAIAALALWTWFGQAALDRAGADDDDQEDPLDPEESSDESSGGSSGGRAVPSSSSSREQSRA</sequence>